<keyword evidence="2" id="KW-1185">Reference proteome</keyword>
<proteinExistence type="predicted"/>
<dbReference type="Proteomes" id="UP001500967">
    <property type="component" value="Unassembled WGS sequence"/>
</dbReference>
<evidence type="ECO:0000313" key="1">
    <source>
        <dbReference type="EMBL" id="GAA0284045.1"/>
    </source>
</evidence>
<dbReference type="InterPro" id="IPR023214">
    <property type="entry name" value="HAD_sf"/>
</dbReference>
<dbReference type="InterPro" id="IPR036412">
    <property type="entry name" value="HAD-like_sf"/>
</dbReference>
<accession>A0ABN0VAW8</accession>
<organism evidence="1 2">
    <name type="scientific">Cryptosporangium japonicum</name>
    <dbReference type="NCBI Taxonomy" id="80872"/>
    <lineage>
        <taxon>Bacteria</taxon>
        <taxon>Bacillati</taxon>
        <taxon>Actinomycetota</taxon>
        <taxon>Actinomycetes</taxon>
        <taxon>Cryptosporangiales</taxon>
        <taxon>Cryptosporangiaceae</taxon>
        <taxon>Cryptosporangium</taxon>
    </lineage>
</organism>
<name>A0ABN0VAW8_9ACTN</name>
<dbReference type="Gene3D" id="3.40.50.1000">
    <property type="entry name" value="HAD superfamily/HAD-like"/>
    <property type="match status" value="1"/>
</dbReference>
<sequence>MPCDLLATSDDWAVTKPDVALFEKLIEVSGHRPDEIAYVGDRLDNDIAPAAKAGLFTVWIRRGPWGYVQQPCQTMTPAALRKVDASLEIHHLRQLSINISDR</sequence>
<dbReference type="Pfam" id="PF13242">
    <property type="entry name" value="Hydrolase_like"/>
    <property type="match status" value="1"/>
</dbReference>
<dbReference type="EMBL" id="BAAAGX010000046">
    <property type="protein sequence ID" value="GAA0284045.1"/>
    <property type="molecule type" value="Genomic_DNA"/>
</dbReference>
<evidence type="ECO:0000313" key="2">
    <source>
        <dbReference type="Proteomes" id="UP001500967"/>
    </source>
</evidence>
<evidence type="ECO:0008006" key="3">
    <source>
        <dbReference type="Google" id="ProtNLM"/>
    </source>
</evidence>
<protein>
    <recommendedName>
        <fullName evidence="3">HAD family hydrolase</fullName>
    </recommendedName>
</protein>
<comment type="caution">
    <text evidence="1">The sequence shown here is derived from an EMBL/GenBank/DDBJ whole genome shotgun (WGS) entry which is preliminary data.</text>
</comment>
<gene>
    <name evidence="1" type="ORF">GCM10009539_85190</name>
</gene>
<reference evidence="1 2" key="1">
    <citation type="journal article" date="2019" name="Int. J. Syst. Evol. Microbiol.">
        <title>The Global Catalogue of Microorganisms (GCM) 10K type strain sequencing project: providing services to taxonomists for standard genome sequencing and annotation.</title>
        <authorList>
            <consortium name="The Broad Institute Genomics Platform"/>
            <consortium name="The Broad Institute Genome Sequencing Center for Infectious Disease"/>
            <person name="Wu L."/>
            <person name="Ma J."/>
        </authorList>
    </citation>
    <scope>NUCLEOTIDE SEQUENCE [LARGE SCALE GENOMIC DNA]</scope>
    <source>
        <strain evidence="1 2">JCM 10425</strain>
    </source>
</reference>
<dbReference type="SUPFAM" id="SSF56784">
    <property type="entry name" value="HAD-like"/>
    <property type="match status" value="1"/>
</dbReference>